<feature type="compositionally biased region" description="Polar residues" evidence="4">
    <location>
        <begin position="133"/>
        <end position="153"/>
    </location>
</feature>
<dbReference type="PROSITE" id="PS50088">
    <property type="entry name" value="ANK_REPEAT"/>
    <property type="match status" value="1"/>
</dbReference>
<feature type="compositionally biased region" description="Basic and acidic residues" evidence="4">
    <location>
        <begin position="258"/>
        <end position="271"/>
    </location>
</feature>
<name>A0A0F7SR73_PHARH</name>
<keyword evidence="1" id="KW-0677">Repeat</keyword>
<evidence type="ECO:0000313" key="5">
    <source>
        <dbReference type="EMBL" id="CED84727.1"/>
    </source>
</evidence>
<evidence type="ECO:0000256" key="2">
    <source>
        <dbReference type="ARBA" id="ARBA00023043"/>
    </source>
</evidence>
<proteinExistence type="predicted"/>
<dbReference type="PROSITE" id="PS50297">
    <property type="entry name" value="ANK_REP_REGION"/>
    <property type="match status" value="1"/>
</dbReference>
<dbReference type="SUPFAM" id="SSF48403">
    <property type="entry name" value="Ankyrin repeat"/>
    <property type="match status" value="1"/>
</dbReference>
<dbReference type="InterPro" id="IPR036770">
    <property type="entry name" value="Ankyrin_rpt-contain_sf"/>
</dbReference>
<dbReference type="Gene3D" id="1.25.40.20">
    <property type="entry name" value="Ankyrin repeat-containing domain"/>
    <property type="match status" value="1"/>
</dbReference>
<reference evidence="5" key="1">
    <citation type="submission" date="2014-08" db="EMBL/GenBank/DDBJ databases">
        <authorList>
            <person name="Sharma Rahul"/>
            <person name="Thines Marco"/>
        </authorList>
    </citation>
    <scope>NUCLEOTIDE SEQUENCE</scope>
</reference>
<dbReference type="GO" id="GO:0004842">
    <property type="term" value="F:ubiquitin-protein transferase activity"/>
    <property type="evidence" value="ECO:0007669"/>
    <property type="project" value="TreeGrafter"/>
</dbReference>
<keyword evidence="2 3" id="KW-0040">ANK repeat</keyword>
<dbReference type="GO" id="GO:0085020">
    <property type="term" value="P:protein K6-linked ubiquitination"/>
    <property type="evidence" value="ECO:0007669"/>
    <property type="project" value="TreeGrafter"/>
</dbReference>
<feature type="compositionally biased region" description="Acidic residues" evidence="4">
    <location>
        <begin position="156"/>
        <end position="167"/>
    </location>
</feature>
<sequence length="271" mass="30015">MTTRASEAKNIWIAAGDGDLERVKDLIENQNLSPNVPDENTYTPLHAAASYSQLDVLTYLLSKGGNINLTDEDGETPLFTVESVDTARFLIENGADVAWKNKEGLNAAENLEEEFPEVSTYLRTLLLLTIPSTAVPRSNPPTDASSPLNSSQAPHDEDEDEEDEDGDVSNQLTSAHLSQLMADRLTDEQTTDMMRRFEEVMKKTEEDGVNRDEELAEVVQSVLFNTMNAGRNMATGTGSGSTTTMTIPEESEEQEQEENVKRTRTEPEPER</sequence>
<evidence type="ECO:0000256" key="4">
    <source>
        <dbReference type="SAM" id="MobiDB-lite"/>
    </source>
</evidence>
<dbReference type="PANTHER" id="PTHR24171:SF8">
    <property type="entry name" value="BRCA1-ASSOCIATED RING DOMAIN PROTEIN 1"/>
    <property type="match status" value="1"/>
</dbReference>
<dbReference type="PANTHER" id="PTHR24171">
    <property type="entry name" value="ANKYRIN REPEAT DOMAIN-CONTAINING PROTEIN 39-RELATED"/>
    <property type="match status" value="1"/>
</dbReference>
<accession>A0A0F7SR73</accession>
<protein>
    <submittedName>
        <fullName evidence="5">FOG: Ankyrin repeat</fullName>
    </submittedName>
</protein>
<evidence type="ECO:0000256" key="3">
    <source>
        <dbReference type="PROSITE-ProRule" id="PRU00023"/>
    </source>
</evidence>
<feature type="region of interest" description="Disordered" evidence="4">
    <location>
        <begin position="133"/>
        <end position="169"/>
    </location>
</feature>
<evidence type="ECO:0000256" key="1">
    <source>
        <dbReference type="ARBA" id="ARBA00022737"/>
    </source>
</evidence>
<dbReference type="InterPro" id="IPR002110">
    <property type="entry name" value="Ankyrin_rpt"/>
</dbReference>
<feature type="region of interest" description="Disordered" evidence="4">
    <location>
        <begin position="229"/>
        <end position="271"/>
    </location>
</feature>
<dbReference type="EMBL" id="LN483166">
    <property type="protein sequence ID" value="CED84727.1"/>
    <property type="molecule type" value="Genomic_DNA"/>
</dbReference>
<organism evidence="5">
    <name type="scientific">Phaffia rhodozyma</name>
    <name type="common">Yeast</name>
    <name type="synonym">Xanthophyllomyces dendrorhous</name>
    <dbReference type="NCBI Taxonomy" id="264483"/>
    <lineage>
        <taxon>Eukaryota</taxon>
        <taxon>Fungi</taxon>
        <taxon>Dikarya</taxon>
        <taxon>Basidiomycota</taxon>
        <taxon>Agaricomycotina</taxon>
        <taxon>Tremellomycetes</taxon>
        <taxon>Cystofilobasidiales</taxon>
        <taxon>Mrakiaceae</taxon>
        <taxon>Phaffia</taxon>
    </lineage>
</organism>
<dbReference type="AlphaFoldDB" id="A0A0F7SR73"/>
<dbReference type="SMART" id="SM00248">
    <property type="entry name" value="ANK"/>
    <property type="match status" value="2"/>
</dbReference>
<feature type="repeat" description="ANK" evidence="3">
    <location>
        <begin position="40"/>
        <end position="72"/>
    </location>
</feature>
<dbReference type="Pfam" id="PF12796">
    <property type="entry name" value="Ank_2"/>
    <property type="match status" value="1"/>
</dbReference>